<keyword evidence="12 18" id="KW-1133">Transmembrane helix</keyword>
<evidence type="ECO:0000256" key="7">
    <source>
        <dbReference type="ARBA" id="ARBA00022679"/>
    </source>
</evidence>
<keyword evidence="21" id="KW-1185">Reference proteome</keyword>
<evidence type="ECO:0000256" key="18">
    <source>
        <dbReference type="SAM" id="Phobius"/>
    </source>
</evidence>
<comment type="subcellular location">
    <subcellularLocation>
        <location evidence="3">Endoplasmic reticulum</location>
    </subcellularLocation>
    <subcellularLocation>
        <location evidence="2">Membrane</location>
        <topology evidence="2">Multi-pass membrane protein</topology>
    </subcellularLocation>
</comment>
<dbReference type="Pfam" id="PF13414">
    <property type="entry name" value="TPR_11"/>
    <property type="match status" value="1"/>
</dbReference>
<gene>
    <name evidence="20" type="ORF">DIATSA_LOCUS9330</name>
</gene>
<dbReference type="GO" id="GO:0004169">
    <property type="term" value="F:dolichyl-phosphate-mannose-protein mannosyltransferase activity"/>
    <property type="evidence" value="ECO:0007669"/>
    <property type="project" value="UniProtKB-EC"/>
</dbReference>
<evidence type="ECO:0000313" key="20">
    <source>
        <dbReference type="EMBL" id="CAG9791735.1"/>
    </source>
</evidence>
<dbReference type="GO" id="GO:0016020">
    <property type="term" value="C:membrane"/>
    <property type="evidence" value="ECO:0007669"/>
    <property type="project" value="UniProtKB-SubCell"/>
</dbReference>
<accession>A0A9N9R8W0</accession>
<dbReference type="Gene3D" id="1.25.40.10">
    <property type="entry name" value="Tetratricopeptide repeat domain"/>
    <property type="match status" value="1"/>
</dbReference>
<feature type="transmembrane region" description="Helical" evidence="18">
    <location>
        <begin position="47"/>
        <end position="64"/>
    </location>
</feature>
<dbReference type="AlphaFoldDB" id="A0A9N9R8W0"/>
<feature type="transmembrane region" description="Helical" evidence="18">
    <location>
        <begin position="84"/>
        <end position="108"/>
    </location>
</feature>
<feature type="repeat" description="TPR" evidence="16">
    <location>
        <begin position="321"/>
        <end position="354"/>
    </location>
</feature>
<feature type="region of interest" description="Disordered" evidence="17">
    <location>
        <begin position="501"/>
        <end position="520"/>
    </location>
</feature>
<evidence type="ECO:0000256" key="14">
    <source>
        <dbReference type="ARBA" id="ARBA00045085"/>
    </source>
</evidence>
<feature type="transmembrane region" description="Helical" evidence="18">
    <location>
        <begin position="158"/>
        <end position="180"/>
    </location>
</feature>
<keyword evidence="11" id="KW-0256">Endoplasmic reticulum</keyword>
<evidence type="ECO:0000256" key="3">
    <source>
        <dbReference type="ARBA" id="ARBA00004240"/>
    </source>
</evidence>
<evidence type="ECO:0000313" key="21">
    <source>
        <dbReference type="Proteomes" id="UP001153714"/>
    </source>
</evidence>
<dbReference type="PANTHER" id="PTHR44809:SF1">
    <property type="entry name" value="PROTEIN O-MANNOSYL-TRANSFERASE TMTC1"/>
    <property type="match status" value="1"/>
</dbReference>
<comment type="catalytic activity">
    <reaction evidence="14">
        <text>a di-trans,poly-cis-dolichyl beta-D-mannosyl phosphate + L-threonyl-[protein] = 3-O-(alpha-D-mannosyl)-L-threonyl-[protein] + a di-trans,poly-cis-dolichyl phosphate + H(+)</text>
        <dbReference type="Rhea" id="RHEA:53396"/>
        <dbReference type="Rhea" id="RHEA-COMP:11060"/>
        <dbReference type="Rhea" id="RHEA-COMP:13547"/>
        <dbReference type="Rhea" id="RHEA-COMP:19498"/>
        <dbReference type="Rhea" id="RHEA-COMP:19501"/>
        <dbReference type="ChEBI" id="CHEBI:15378"/>
        <dbReference type="ChEBI" id="CHEBI:30013"/>
        <dbReference type="ChEBI" id="CHEBI:57683"/>
        <dbReference type="ChEBI" id="CHEBI:58211"/>
        <dbReference type="ChEBI" id="CHEBI:137323"/>
        <dbReference type="EC" id="2.4.1.109"/>
    </reaction>
</comment>
<sequence length="586" mass="66431">MLAKETGVTILLLNLAFDFYRCWPFVKRSICALKIEKKCTGLSVRSIKVLVSLTLLVCLRLALLQGTWPTFSPQDNPAAFHPSFFVRLMTFCYLAAFNWWLLLCPWTLSHDWQMGSVPLITSGWDPRNLLTCAAFGALLLLCYRCIADLEVQRHTPAVIGLLLLVIPFAPASNLLVTVGFVIAERVLYIPSVGSVIITAYGVQLMWYSKPGTKAFLIIGLAILAASGVAKTQRRNADWRDRATLLRADLATLPQNAKLHYNLGNFLRETEQQENAIKHYKEALRLWPSYASAHNNIGTLVSRSENAEHHFLQAIKFNKYHVNAHYNLGKLYKKTGRTTQAVMMLEKCVWLQPQFVQAYVELLTLKPEVEKHRILTKLVDLDPNNWEHFVLFGDWLKSKGLPLPASKYYLEALRLSFRNRNVDKPGRGDLLSFRSTALMYRSSGQKSRMLQLLTSAAAAHMYLRDWRLKMELEGRVQIYSKAVNPTRSTKCFDHTRLSVTQKQDNAPGARVAESKSTKSDNSDCVMKSCGTKKRNLSISSQIKTTHNKSEIGLKEKKCLHMKEDTKSKGVMPNMTPPLAEHILLKTF</sequence>
<dbReference type="Pfam" id="PF08409">
    <property type="entry name" value="TMTC_DUF1736"/>
    <property type="match status" value="1"/>
</dbReference>
<keyword evidence="7" id="KW-0808">Transferase</keyword>
<proteinExistence type="inferred from homology"/>
<feature type="transmembrane region" description="Helical" evidence="18">
    <location>
        <begin position="187"/>
        <end position="208"/>
    </location>
</feature>
<evidence type="ECO:0000256" key="4">
    <source>
        <dbReference type="ARBA" id="ARBA00004922"/>
    </source>
</evidence>
<dbReference type="InterPro" id="IPR011990">
    <property type="entry name" value="TPR-like_helical_dom_sf"/>
</dbReference>
<evidence type="ECO:0000256" key="13">
    <source>
        <dbReference type="ARBA" id="ARBA00023136"/>
    </source>
</evidence>
<dbReference type="InterPro" id="IPR052943">
    <property type="entry name" value="TMTC_O-mannosyl-trnsfr"/>
</dbReference>
<evidence type="ECO:0000256" key="10">
    <source>
        <dbReference type="ARBA" id="ARBA00022803"/>
    </source>
</evidence>
<reference evidence="20" key="1">
    <citation type="submission" date="2021-12" db="EMBL/GenBank/DDBJ databases">
        <authorList>
            <person name="King R."/>
        </authorList>
    </citation>
    <scope>NUCLEOTIDE SEQUENCE</scope>
</reference>
<dbReference type="SMART" id="SM00028">
    <property type="entry name" value="TPR"/>
    <property type="match status" value="3"/>
</dbReference>
<dbReference type="OrthoDB" id="1658288at2759"/>
<dbReference type="EMBL" id="OU893335">
    <property type="protein sequence ID" value="CAG9791735.1"/>
    <property type="molecule type" value="Genomic_DNA"/>
</dbReference>
<reference evidence="20" key="2">
    <citation type="submission" date="2022-10" db="EMBL/GenBank/DDBJ databases">
        <authorList>
            <consortium name="ENA_rothamsted_submissions"/>
            <consortium name="culmorum"/>
            <person name="King R."/>
        </authorList>
    </citation>
    <scope>NUCLEOTIDE SEQUENCE</scope>
</reference>
<feature type="compositionally biased region" description="Basic and acidic residues" evidence="17">
    <location>
        <begin position="511"/>
        <end position="520"/>
    </location>
</feature>
<evidence type="ECO:0000256" key="2">
    <source>
        <dbReference type="ARBA" id="ARBA00004141"/>
    </source>
</evidence>
<feature type="domain" description="DUF1736" evidence="19">
    <location>
        <begin position="66"/>
        <end position="138"/>
    </location>
</feature>
<dbReference type="Pfam" id="PF13181">
    <property type="entry name" value="TPR_8"/>
    <property type="match status" value="1"/>
</dbReference>
<dbReference type="InterPro" id="IPR019734">
    <property type="entry name" value="TPR_rpt"/>
</dbReference>
<keyword evidence="10 16" id="KW-0802">TPR repeat</keyword>
<keyword evidence="9" id="KW-0677">Repeat</keyword>
<evidence type="ECO:0000256" key="9">
    <source>
        <dbReference type="ARBA" id="ARBA00022737"/>
    </source>
</evidence>
<comment type="catalytic activity">
    <reaction evidence="15">
        <text>a di-trans,poly-cis-dolichyl beta-D-mannosyl phosphate + L-seryl-[protein] = 3-O-(alpha-D-mannosyl)-L-seryl-[protein] + a di-trans,poly-cis-dolichyl phosphate + H(+)</text>
        <dbReference type="Rhea" id="RHEA:17377"/>
        <dbReference type="Rhea" id="RHEA-COMP:9863"/>
        <dbReference type="Rhea" id="RHEA-COMP:13546"/>
        <dbReference type="Rhea" id="RHEA-COMP:19498"/>
        <dbReference type="Rhea" id="RHEA-COMP:19501"/>
        <dbReference type="ChEBI" id="CHEBI:15378"/>
        <dbReference type="ChEBI" id="CHEBI:29999"/>
        <dbReference type="ChEBI" id="CHEBI:57683"/>
        <dbReference type="ChEBI" id="CHEBI:58211"/>
        <dbReference type="ChEBI" id="CHEBI:137321"/>
        <dbReference type="EC" id="2.4.1.109"/>
    </reaction>
</comment>
<feature type="repeat" description="TPR" evidence="16">
    <location>
        <begin position="256"/>
        <end position="289"/>
    </location>
</feature>
<dbReference type="EC" id="2.4.1.109" evidence="6"/>
<comment type="similarity">
    <text evidence="5">Belongs to the TMTC family.</text>
</comment>
<dbReference type="PROSITE" id="PS50005">
    <property type="entry name" value="TPR"/>
    <property type="match status" value="2"/>
</dbReference>
<dbReference type="SUPFAM" id="SSF48452">
    <property type="entry name" value="TPR-like"/>
    <property type="match status" value="1"/>
</dbReference>
<dbReference type="InterPro" id="IPR013618">
    <property type="entry name" value="TMTC_DUF1736"/>
</dbReference>
<comment type="pathway">
    <text evidence="4">Protein modification; protein glycosylation.</text>
</comment>
<evidence type="ECO:0000256" key="1">
    <source>
        <dbReference type="ARBA" id="ARBA00003582"/>
    </source>
</evidence>
<evidence type="ECO:0000256" key="12">
    <source>
        <dbReference type="ARBA" id="ARBA00022989"/>
    </source>
</evidence>
<protein>
    <recommendedName>
        <fullName evidence="6">dolichyl-phosphate-mannose--protein mannosyltransferase</fullName>
        <ecNumber evidence="6">2.4.1.109</ecNumber>
    </recommendedName>
</protein>
<evidence type="ECO:0000256" key="8">
    <source>
        <dbReference type="ARBA" id="ARBA00022692"/>
    </source>
</evidence>
<evidence type="ECO:0000256" key="16">
    <source>
        <dbReference type="PROSITE-ProRule" id="PRU00339"/>
    </source>
</evidence>
<evidence type="ECO:0000256" key="15">
    <source>
        <dbReference type="ARBA" id="ARBA00045102"/>
    </source>
</evidence>
<evidence type="ECO:0000256" key="5">
    <source>
        <dbReference type="ARBA" id="ARBA00007882"/>
    </source>
</evidence>
<evidence type="ECO:0000256" key="17">
    <source>
        <dbReference type="SAM" id="MobiDB-lite"/>
    </source>
</evidence>
<name>A0A9N9R8W0_9NEOP</name>
<dbReference type="Proteomes" id="UP001153714">
    <property type="component" value="Chromosome 4"/>
</dbReference>
<feature type="transmembrane region" description="Helical" evidence="18">
    <location>
        <begin position="129"/>
        <end position="146"/>
    </location>
</feature>
<evidence type="ECO:0000256" key="6">
    <source>
        <dbReference type="ARBA" id="ARBA00012839"/>
    </source>
</evidence>
<organism evidence="20 21">
    <name type="scientific">Diatraea saccharalis</name>
    <name type="common">sugarcane borer</name>
    <dbReference type="NCBI Taxonomy" id="40085"/>
    <lineage>
        <taxon>Eukaryota</taxon>
        <taxon>Metazoa</taxon>
        <taxon>Ecdysozoa</taxon>
        <taxon>Arthropoda</taxon>
        <taxon>Hexapoda</taxon>
        <taxon>Insecta</taxon>
        <taxon>Pterygota</taxon>
        <taxon>Neoptera</taxon>
        <taxon>Endopterygota</taxon>
        <taxon>Lepidoptera</taxon>
        <taxon>Glossata</taxon>
        <taxon>Ditrysia</taxon>
        <taxon>Pyraloidea</taxon>
        <taxon>Crambidae</taxon>
        <taxon>Crambinae</taxon>
        <taxon>Diatraea</taxon>
    </lineage>
</organism>
<dbReference type="GO" id="GO:0005783">
    <property type="term" value="C:endoplasmic reticulum"/>
    <property type="evidence" value="ECO:0007669"/>
    <property type="project" value="UniProtKB-SubCell"/>
</dbReference>
<evidence type="ECO:0000256" key="11">
    <source>
        <dbReference type="ARBA" id="ARBA00022824"/>
    </source>
</evidence>
<comment type="function">
    <text evidence="1">Transfers mannosyl residues to the hydroxyl group of serine or threonine residues.</text>
</comment>
<keyword evidence="13 18" id="KW-0472">Membrane</keyword>
<evidence type="ECO:0000259" key="19">
    <source>
        <dbReference type="Pfam" id="PF08409"/>
    </source>
</evidence>
<keyword evidence="8 18" id="KW-0812">Transmembrane</keyword>
<dbReference type="PANTHER" id="PTHR44809">
    <property type="match status" value="1"/>
</dbReference>